<organism evidence="8 9">
    <name type="scientific">Labrus bergylta</name>
    <name type="common">ballan wrasse</name>
    <dbReference type="NCBI Taxonomy" id="56723"/>
    <lineage>
        <taxon>Eukaryota</taxon>
        <taxon>Metazoa</taxon>
        <taxon>Chordata</taxon>
        <taxon>Craniata</taxon>
        <taxon>Vertebrata</taxon>
        <taxon>Euteleostomi</taxon>
        <taxon>Actinopterygii</taxon>
        <taxon>Neopterygii</taxon>
        <taxon>Teleostei</taxon>
        <taxon>Neoteleostei</taxon>
        <taxon>Acanthomorphata</taxon>
        <taxon>Eupercaria</taxon>
        <taxon>Labriformes</taxon>
        <taxon>Labridae</taxon>
        <taxon>Labrus</taxon>
    </lineage>
</organism>
<feature type="compositionally biased region" description="Basic residues" evidence="7">
    <location>
        <begin position="236"/>
        <end position="246"/>
    </location>
</feature>
<reference evidence="8" key="1">
    <citation type="submission" date="2025-08" db="UniProtKB">
        <authorList>
            <consortium name="Ensembl"/>
        </authorList>
    </citation>
    <scope>IDENTIFICATION</scope>
</reference>
<feature type="compositionally biased region" description="Polar residues" evidence="7">
    <location>
        <begin position="330"/>
        <end position="344"/>
    </location>
</feature>
<dbReference type="STRING" id="56723.ENSLBEP00000026208"/>
<feature type="compositionally biased region" description="Low complexity" evidence="7">
    <location>
        <begin position="856"/>
        <end position="872"/>
    </location>
</feature>
<dbReference type="Ensembl" id="ENSLBET00000027502.1">
    <property type="protein sequence ID" value="ENSLBEP00000026208.1"/>
    <property type="gene ID" value="ENSLBEG00000019966.1"/>
</dbReference>
<feature type="compositionally biased region" description="Basic residues" evidence="7">
    <location>
        <begin position="295"/>
        <end position="304"/>
    </location>
</feature>
<dbReference type="Proteomes" id="UP000261660">
    <property type="component" value="Unplaced"/>
</dbReference>
<dbReference type="GO" id="GO:0043005">
    <property type="term" value="C:neuron projection"/>
    <property type="evidence" value="ECO:0007669"/>
    <property type="project" value="TreeGrafter"/>
</dbReference>
<feature type="compositionally biased region" description="Basic and acidic residues" evidence="7">
    <location>
        <begin position="651"/>
        <end position="663"/>
    </location>
</feature>
<feature type="compositionally biased region" description="Basic and acidic residues" evidence="7">
    <location>
        <begin position="1087"/>
        <end position="1097"/>
    </location>
</feature>
<evidence type="ECO:0000256" key="3">
    <source>
        <dbReference type="ARBA" id="ARBA00022553"/>
    </source>
</evidence>
<feature type="region of interest" description="Disordered" evidence="7">
    <location>
        <begin position="581"/>
        <end position="992"/>
    </location>
</feature>
<feature type="compositionally biased region" description="Polar residues" evidence="7">
    <location>
        <begin position="136"/>
        <end position="146"/>
    </location>
</feature>
<dbReference type="InParanoid" id="A0A3Q3G5H7"/>
<keyword evidence="5" id="KW-0677">Repeat</keyword>
<evidence type="ECO:0000256" key="7">
    <source>
        <dbReference type="SAM" id="MobiDB-lite"/>
    </source>
</evidence>
<evidence type="ECO:0000256" key="5">
    <source>
        <dbReference type="ARBA" id="ARBA00022737"/>
    </source>
</evidence>
<keyword evidence="3" id="KW-0597">Phosphoprotein</keyword>
<feature type="compositionally biased region" description="Polar residues" evidence="7">
    <location>
        <begin position="450"/>
        <end position="468"/>
    </location>
</feature>
<dbReference type="InterPro" id="IPR027324">
    <property type="entry name" value="MAP2/MAP4/Tau"/>
</dbReference>
<feature type="compositionally biased region" description="Basic and acidic residues" evidence="7">
    <location>
        <begin position="37"/>
        <end position="62"/>
    </location>
</feature>
<feature type="region of interest" description="Disordered" evidence="7">
    <location>
        <begin position="1043"/>
        <end position="1154"/>
    </location>
</feature>
<dbReference type="OrthoDB" id="9378527at2759"/>
<feature type="compositionally biased region" description="Pro residues" evidence="7">
    <location>
        <begin position="936"/>
        <end position="948"/>
    </location>
</feature>
<feature type="compositionally biased region" description="Polar residues" evidence="7">
    <location>
        <begin position="351"/>
        <end position="365"/>
    </location>
</feature>
<keyword evidence="9" id="KW-1185">Reference proteome</keyword>
<dbReference type="AlphaFoldDB" id="A0A3Q3G5H7"/>
<feature type="compositionally biased region" description="Low complexity" evidence="7">
    <location>
        <begin position="581"/>
        <end position="591"/>
    </location>
</feature>
<accession>A0A3Q3G5H7</accession>
<feature type="compositionally biased region" description="Low complexity" evidence="7">
    <location>
        <begin position="201"/>
        <end position="224"/>
    </location>
</feature>
<feature type="compositionally biased region" description="Polar residues" evidence="7">
    <location>
        <begin position="751"/>
        <end position="764"/>
    </location>
</feature>
<dbReference type="GO" id="GO:0008017">
    <property type="term" value="F:microtubule binding"/>
    <property type="evidence" value="ECO:0007669"/>
    <property type="project" value="InterPro"/>
</dbReference>
<feature type="compositionally biased region" description="Low complexity" evidence="7">
    <location>
        <begin position="63"/>
        <end position="76"/>
    </location>
</feature>
<protein>
    <submittedName>
        <fullName evidence="8">Microtubule associated protein 4 like</fullName>
    </submittedName>
</protein>
<feature type="region of interest" description="Disordered" evidence="7">
    <location>
        <begin position="125"/>
        <end position="384"/>
    </location>
</feature>
<evidence type="ECO:0000313" key="9">
    <source>
        <dbReference type="Proteomes" id="UP000261660"/>
    </source>
</evidence>
<dbReference type="GeneTree" id="ENSGT00940000159742"/>
<dbReference type="GO" id="GO:0031175">
    <property type="term" value="P:neuron projection development"/>
    <property type="evidence" value="ECO:0007669"/>
    <property type="project" value="TreeGrafter"/>
</dbReference>
<feature type="compositionally biased region" description="Basic and acidic residues" evidence="7">
    <location>
        <begin position="670"/>
        <end position="745"/>
    </location>
</feature>
<feature type="compositionally biased region" description="Basic and acidic residues" evidence="7">
    <location>
        <begin position="1139"/>
        <end position="1154"/>
    </location>
</feature>
<comment type="subcellular location">
    <subcellularLocation>
        <location evidence="1">Cytoplasm</location>
        <location evidence="1">Cytoskeleton</location>
    </subcellularLocation>
</comment>
<feature type="compositionally biased region" description="Basic and acidic residues" evidence="7">
    <location>
        <begin position="873"/>
        <end position="886"/>
    </location>
</feature>
<dbReference type="PANTHER" id="PTHR11501">
    <property type="entry name" value="MICROTUBULE-ASSOCIATED PROTEIN"/>
    <property type="match status" value="1"/>
</dbReference>
<dbReference type="Pfam" id="PF00418">
    <property type="entry name" value="Tubulin-binding"/>
    <property type="match status" value="4"/>
</dbReference>
<evidence type="ECO:0000256" key="6">
    <source>
        <dbReference type="ARBA" id="ARBA00023212"/>
    </source>
</evidence>
<feature type="region of interest" description="Disordered" evidence="7">
    <location>
        <begin position="450"/>
        <end position="499"/>
    </location>
</feature>
<dbReference type="PROSITE" id="PS51491">
    <property type="entry name" value="TAU_MAP_2"/>
    <property type="match status" value="3"/>
</dbReference>
<feature type="compositionally biased region" description="Low complexity" evidence="7">
    <location>
        <begin position="1098"/>
        <end position="1121"/>
    </location>
</feature>
<evidence type="ECO:0000313" key="8">
    <source>
        <dbReference type="Ensembl" id="ENSLBEP00000026208.1"/>
    </source>
</evidence>
<feature type="region of interest" description="Disordered" evidence="7">
    <location>
        <begin position="1"/>
        <end position="22"/>
    </location>
</feature>
<feature type="compositionally biased region" description="Polar residues" evidence="7">
    <location>
        <begin position="484"/>
        <end position="499"/>
    </location>
</feature>
<feature type="compositionally biased region" description="Low complexity" evidence="7">
    <location>
        <begin position="798"/>
        <end position="825"/>
    </location>
</feature>
<feature type="compositionally biased region" description="Low complexity" evidence="7">
    <location>
        <begin position="897"/>
        <end position="908"/>
    </location>
</feature>
<feature type="compositionally biased region" description="Low complexity" evidence="7">
    <location>
        <begin position="609"/>
        <end position="618"/>
    </location>
</feature>
<name>A0A3Q3G5H7_9LABR</name>
<feature type="compositionally biased region" description="Low complexity" evidence="7">
    <location>
        <begin position="469"/>
        <end position="483"/>
    </location>
</feature>
<dbReference type="GO" id="GO:0005874">
    <property type="term" value="C:microtubule"/>
    <property type="evidence" value="ECO:0007669"/>
    <property type="project" value="UniProtKB-KW"/>
</dbReference>
<keyword evidence="2" id="KW-0963">Cytoplasm</keyword>
<reference evidence="8" key="2">
    <citation type="submission" date="2025-09" db="UniProtKB">
        <authorList>
            <consortium name="Ensembl"/>
        </authorList>
    </citation>
    <scope>IDENTIFICATION</scope>
</reference>
<dbReference type="PANTHER" id="PTHR11501:SF16">
    <property type="entry name" value="MICROTUBULE-ASSOCIATED PROTEIN 4"/>
    <property type="match status" value="1"/>
</dbReference>
<proteinExistence type="predicted"/>
<feature type="compositionally biased region" description="Acidic residues" evidence="7">
    <location>
        <begin position="273"/>
        <end position="282"/>
    </location>
</feature>
<feature type="region of interest" description="Disordered" evidence="7">
    <location>
        <begin position="37"/>
        <end position="113"/>
    </location>
</feature>
<feature type="compositionally biased region" description="Pro residues" evidence="7">
    <location>
        <begin position="619"/>
        <end position="632"/>
    </location>
</feature>
<dbReference type="InterPro" id="IPR001084">
    <property type="entry name" value="MAP_tubulin-bd_rpt"/>
</dbReference>
<evidence type="ECO:0000256" key="1">
    <source>
        <dbReference type="ARBA" id="ARBA00004245"/>
    </source>
</evidence>
<keyword evidence="4" id="KW-0493">Microtubule</keyword>
<feature type="compositionally biased region" description="Gly residues" evidence="7">
    <location>
        <begin position="9"/>
        <end position="18"/>
    </location>
</feature>
<feature type="compositionally biased region" description="Polar residues" evidence="7">
    <location>
        <begin position="166"/>
        <end position="186"/>
    </location>
</feature>
<keyword evidence="6" id="KW-0206">Cytoskeleton</keyword>
<feature type="compositionally biased region" description="Basic and acidic residues" evidence="7">
    <location>
        <begin position="257"/>
        <end position="272"/>
    </location>
</feature>
<evidence type="ECO:0000256" key="2">
    <source>
        <dbReference type="ARBA" id="ARBA00022490"/>
    </source>
</evidence>
<dbReference type="GO" id="GO:0000226">
    <property type="term" value="P:microtubule cytoskeleton organization"/>
    <property type="evidence" value="ECO:0007669"/>
    <property type="project" value="TreeGrafter"/>
</dbReference>
<evidence type="ECO:0000256" key="4">
    <source>
        <dbReference type="ARBA" id="ARBA00022701"/>
    </source>
</evidence>
<sequence length="1154" mass="119890">MDLSLRDALGGGGHGVPGGAPADALLKRDFVASLEKESFDDKVGESISKSDYRPLLDGKDMKSGQGMMSSMMSSGGRQDPPGQSAFSSDYLSGPMMGGKTDQWSQNKAKDSSMPDSFLGFSQSGMGGTMGTGLPPFQTSMGSTLGQTGMGSAMDTQKSSGLFGMENKNTSNTGGSSPFKTSDLFSSGGQGILSMDHSTAPALSSGGSMDDSSTASSTSEPLSPERVGPGGEAGKQQQRRKKKKRKSHSEVSSFSDSQENKVDRSDKHGTQDKEAEEDEDENWEREIRESGGGGRVKGKKTKSRARLPEEWGAPQQPVSPTLASVAPDWATTANSGPSDSKTPNLSPRPVSAHTQIPTSFTNSSHASLVADSPPRSYEPMCVDDFPISAKDGQKAKEENVSTAKPEHNVSVAASAATTKGGLAGDASSSSLAIMTGDNLSPVSQTFSFLDSVLQTPPGSTSNSQTTTPITPSLATAPLTKTTPAESTSPASQVSSALSPSKITPDPLSTYALSTVTSPSAASDKHPPKTAIGSALNADAKPFVPSASLMASMATPCMDIAAPVVSTAAASMGNIPTASTAMSAMPLSPSASPFKNEATPTPPKDTPLQNVATPASSATVTPPPSITPAAPPSLPALSEHQESSSPQLPPLEVKSDNKDKQEKADFMSSKTDAFDKKEKDEQQKKDNAADKNQKIVKDDDKMDKMNAEKNNKANEKAEKVDKPEKTNKDEKKEEEKKPAEKKEEKGGKGTAKSPTGNSGKTLPSPDSKSKPEMVSSKPNSASSRPSTLSTNGVATSAKHPSPSTAPANKKSPAPKATTPTAAKRPPTGSAKAAKTPENGTAEKRPPVQKAMPTPRPTANKNGSSANAASKAAANKNEKNESKTGEAKKPKTAARPRPVSSTTPASQAASTNGDAAHRRRVITKPPVPKQTPMEKKPPVPRAPRTPRPINAPTPDLKNVRSKIGSIDNIKYQPGGGKVSSTPNNKTSDPSNPAAKARVQVVHKKLDFSHVTSRCGSKDNIKHVPGGGKVQILNKKVDVSKVTSKLGSKDNMKYKPGGGDVKIESHKLNIKAKSKVGSMDNIGPGNGQTNGHKEEKTEEKTSSPPSGAPTTGPAGVAKATAPGGVSKENGVKEATTNPFGGDGLREPLSIDKRITETN</sequence>
<feature type="compositionally biased region" description="Low complexity" evidence="7">
    <location>
        <begin position="773"/>
        <end position="784"/>
    </location>
</feature>
<feature type="compositionally biased region" description="Polar residues" evidence="7">
    <location>
        <begin position="975"/>
        <end position="987"/>
    </location>
</feature>